<dbReference type="AlphaFoldDB" id="F9G147"/>
<reference evidence="1" key="1">
    <citation type="journal article" date="2012" name="Mol. Plant Microbe Interact.">
        <title>A highly conserved effector in Fusarium oxysporum is required for full virulence on Arabidopsis.</title>
        <authorList>
            <person name="Thatcher L.F."/>
            <person name="Gardiner D.M."/>
            <person name="Kazan K."/>
            <person name="Manners J."/>
        </authorList>
    </citation>
    <scope>NUCLEOTIDE SEQUENCE [LARGE SCALE GENOMIC DNA]</scope>
    <source>
        <strain evidence="1">Fo5176</strain>
    </source>
</reference>
<dbReference type="EMBL" id="AFQF01003065">
    <property type="protein sequence ID" value="EGU77081.1"/>
    <property type="molecule type" value="Genomic_DNA"/>
</dbReference>
<protein>
    <submittedName>
        <fullName evidence="1">Uncharacterized protein</fullName>
    </submittedName>
</protein>
<name>F9G147_FUSOF</name>
<comment type="caution">
    <text evidence="1">The sequence shown here is derived from an EMBL/GenBank/DDBJ whole genome shotgun (WGS) entry which is preliminary data.</text>
</comment>
<evidence type="ECO:0000313" key="1">
    <source>
        <dbReference type="EMBL" id="EGU77081.1"/>
    </source>
</evidence>
<sequence length="66" mass="7354">MSPRLQISEENVRGFVESNTASGGPILYDQTMPEWLEVDRLMTLQAAWILLFGQDRGIGSNVVSKT</sequence>
<proteinExistence type="predicted"/>
<organism evidence="1">
    <name type="scientific">Fusarium oxysporum (strain Fo5176)</name>
    <name type="common">Fusarium vascular wilt</name>
    <dbReference type="NCBI Taxonomy" id="660025"/>
    <lineage>
        <taxon>Eukaryota</taxon>
        <taxon>Fungi</taxon>
        <taxon>Dikarya</taxon>
        <taxon>Ascomycota</taxon>
        <taxon>Pezizomycotina</taxon>
        <taxon>Sordariomycetes</taxon>
        <taxon>Hypocreomycetidae</taxon>
        <taxon>Hypocreales</taxon>
        <taxon>Nectriaceae</taxon>
        <taxon>Fusarium</taxon>
        <taxon>Fusarium oxysporum species complex</taxon>
    </lineage>
</organism>
<accession>F9G147</accession>
<gene>
    <name evidence="1" type="ORF">FOXB_12379</name>
</gene>